<dbReference type="InterPro" id="IPR004026">
    <property type="entry name" value="Ada_DNA_repair_Zn-bd"/>
</dbReference>
<sequence>MTAEQPAARRWTLLDADGRPYPAPGPGTLGGHRRQRIYGRLDCPSANRAIARGHYLRHRVFFADEATAVAAGYRPCAVCLPDRFAAWKQRCGPEGT</sequence>
<evidence type="ECO:0000313" key="4">
    <source>
        <dbReference type="Proteomes" id="UP001501414"/>
    </source>
</evidence>
<dbReference type="EMBL" id="BAAAJK010000007">
    <property type="protein sequence ID" value="GAA1388021.1"/>
    <property type="molecule type" value="Genomic_DNA"/>
</dbReference>
<dbReference type="InterPro" id="IPR035451">
    <property type="entry name" value="Ada-like_dom_sf"/>
</dbReference>
<dbReference type="Gene3D" id="3.40.10.10">
    <property type="entry name" value="DNA Methylphosphotriester Repair Domain"/>
    <property type="match status" value="1"/>
</dbReference>
<dbReference type="RefSeq" id="WP_344021660.1">
    <property type="nucleotide sequence ID" value="NZ_BAAAJK010000007.1"/>
</dbReference>
<comment type="caution">
    <text evidence="3">The sequence shown here is derived from an EMBL/GenBank/DDBJ whole genome shotgun (WGS) entry which is preliminary data.</text>
</comment>
<protein>
    <submittedName>
        <fullName evidence="3">Ada metal-binding domain-containing protein</fullName>
    </submittedName>
</protein>
<dbReference type="Proteomes" id="UP001501414">
    <property type="component" value="Unassembled WGS sequence"/>
</dbReference>
<organism evidence="3 4">
    <name type="scientific">Pseudonocardia kongjuensis</name>
    <dbReference type="NCBI Taxonomy" id="102227"/>
    <lineage>
        <taxon>Bacteria</taxon>
        <taxon>Bacillati</taxon>
        <taxon>Actinomycetota</taxon>
        <taxon>Actinomycetes</taxon>
        <taxon>Pseudonocardiales</taxon>
        <taxon>Pseudonocardiaceae</taxon>
        <taxon>Pseudonocardia</taxon>
    </lineage>
</organism>
<accession>A0ABP4IIA2</accession>
<keyword evidence="4" id="KW-1185">Reference proteome</keyword>
<dbReference type="SUPFAM" id="SSF57884">
    <property type="entry name" value="Ada DNA repair protein, N-terminal domain (N-Ada 10)"/>
    <property type="match status" value="1"/>
</dbReference>
<evidence type="ECO:0000259" key="2">
    <source>
        <dbReference type="Pfam" id="PF02805"/>
    </source>
</evidence>
<proteinExistence type="predicted"/>
<dbReference type="Pfam" id="PF02805">
    <property type="entry name" value="Ada_Zn_binding"/>
    <property type="match status" value="1"/>
</dbReference>
<reference evidence="4" key="1">
    <citation type="journal article" date="2019" name="Int. J. Syst. Evol. Microbiol.">
        <title>The Global Catalogue of Microorganisms (GCM) 10K type strain sequencing project: providing services to taxonomists for standard genome sequencing and annotation.</title>
        <authorList>
            <consortium name="The Broad Institute Genomics Platform"/>
            <consortium name="The Broad Institute Genome Sequencing Center for Infectious Disease"/>
            <person name="Wu L."/>
            <person name="Ma J."/>
        </authorList>
    </citation>
    <scope>NUCLEOTIDE SEQUENCE [LARGE SCALE GENOMIC DNA]</scope>
    <source>
        <strain evidence="4">JCM 11896</strain>
    </source>
</reference>
<evidence type="ECO:0000256" key="1">
    <source>
        <dbReference type="ARBA" id="ARBA00023159"/>
    </source>
</evidence>
<feature type="domain" description="Ada DNA repair metal-binding" evidence="2">
    <location>
        <begin position="31"/>
        <end position="82"/>
    </location>
</feature>
<gene>
    <name evidence="3" type="ORF">GCM10009613_24790</name>
</gene>
<evidence type="ECO:0000313" key="3">
    <source>
        <dbReference type="EMBL" id="GAA1388021.1"/>
    </source>
</evidence>
<keyword evidence="1" id="KW-0010">Activator</keyword>
<name>A0ABP4IIA2_9PSEU</name>